<dbReference type="EMBL" id="NPDU01000024">
    <property type="protein sequence ID" value="PJZ61908.1"/>
    <property type="molecule type" value="Genomic_DNA"/>
</dbReference>
<keyword evidence="1" id="KW-0472">Membrane</keyword>
<feature type="transmembrane region" description="Helical" evidence="1">
    <location>
        <begin position="21"/>
        <end position="38"/>
    </location>
</feature>
<evidence type="ECO:0000313" key="5">
    <source>
        <dbReference type="Proteomes" id="UP000232188"/>
    </source>
</evidence>
<name>A0A2M9YJ68_9LEPT</name>
<keyword evidence="4" id="KW-1185">Reference proteome</keyword>
<sequence>MKKQIKYVGRIAKDECKKKSFAIFVVASLIEAGLQATGKASMLSFLGQNITYFGVIGICSFTVYMKKPLTEVVNSFRSGKTKVEADPNHE</sequence>
<proteinExistence type="predicted"/>
<evidence type="ECO:0000313" key="3">
    <source>
        <dbReference type="EMBL" id="PJZ61908.1"/>
    </source>
</evidence>
<evidence type="ECO:0000313" key="4">
    <source>
        <dbReference type="Proteomes" id="UP000232149"/>
    </source>
</evidence>
<accession>A0A2M9YJ68</accession>
<feature type="transmembrane region" description="Helical" evidence="1">
    <location>
        <begin position="44"/>
        <end position="65"/>
    </location>
</feature>
<dbReference type="AlphaFoldDB" id="A0A2M9YJ68"/>
<evidence type="ECO:0000256" key="1">
    <source>
        <dbReference type="SAM" id="Phobius"/>
    </source>
</evidence>
<dbReference type="Proteomes" id="UP000232188">
    <property type="component" value="Unassembled WGS sequence"/>
</dbReference>
<keyword evidence="1" id="KW-1133">Transmembrane helix</keyword>
<dbReference type="Proteomes" id="UP000232149">
    <property type="component" value="Unassembled WGS sequence"/>
</dbReference>
<organism evidence="2 5">
    <name type="scientific">Leptospira adleri</name>
    <dbReference type="NCBI Taxonomy" id="2023186"/>
    <lineage>
        <taxon>Bacteria</taxon>
        <taxon>Pseudomonadati</taxon>
        <taxon>Spirochaetota</taxon>
        <taxon>Spirochaetia</taxon>
        <taxon>Leptospirales</taxon>
        <taxon>Leptospiraceae</taxon>
        <taxon>Leptospira</taxon>
    </lineage>
</organism>
<keyword evidence="1" id="KW-0812">Transmembrane</keyword>
<dbReference type="RefSeq" id="WP_100787378.1">
    <property type="nucleotide sequence ID" value="NZ_NPDU01000024.1"/>
</dbReference>
<evidence type="ECO:0000313" key="2">
    <source>
        <dbReference type="EMBL" id="PJZ51583.1"/>
    </source>
</evidence>
<reference evidence="4 5" key="1">
    <citation type="submission" date="2017-07" db="EMBL/GenBank/DDBJ databases">
        <title>Leptospira spp. isolated from tropical soils.</title>
        <authorList>
            <person name="Thibeaux R."/>
            <person name="Iraola G."/>
            <person name="Ferres I."/>
            <person name="Bierque E."/>
            <person name="Girault D."/>
            <person name="Soupe-Gilbert M.-E."/>
            <person name="Picardeau M."/>
            <person name="Goarant C."/>
        </authorList>
    </citation>
    <scope>NUCLEOTIDE SEQUENCE [LARGE SCALE GENOMIC DNA]</scope>
    <source>
        <strain evidence="2 5">FH2-B-C1</strain>
        <strain evidence="3 4">FH2-B-D1</strain>
    </source>
</reference>
<protein>
    <submittedName>
        <fullName evidence="2">Uncharacterized protein</fullName>
    </submittedName>
</protein>
<dbReference type="EMBL" id="NPDV01000022">
    <property type="protein sequence ID" value="PJZ51583.1"/>
    <property type="molecule type" value="Genomic_DNA"/>
</dbReference>
<gene>
    <name evidence="3" type="ORF">CH376_10920</name>
    <name evidence="2" type="ORF">CH380_19245</name>
</gene>
<comment type="caution">
    <text evidence="2">The sequence shown here is derived from an EMBL/GenBank/DDBJ whole genome shotgun (WGS) entry which is preliminary data.</text>
</comment>